<reference evidence="1" key="1">
    <citation type="submission" date="2020-06" db="EMBL/GenBank/DDBJ databases">
        <title>Novel chitinolytic bacterium.</title>
        <authorList>
            <person name="Ungkulpasvich U."/>
            <person name="Kosugi A."/>
            <person name="Uke A."/>
        </authorList>
    </citation>
    <scope>NUCLEOTIDE SEQUENCE</scope>
    <source>
        <strain evidence="1">UUS1-1</strain>
    </source>
</reference>
<dbReference type="RefSeq" id="WP_181339411.1">
    <property type="nucleotide sequence ID" value="NZ_JAAKDE010000010.1"/>
</dbReference>
<protein>
    <submittedName>
        <fullName evidence="1">Uncharacterized protein</fullName>
    </submittedName>
</protein>
<comment type="caution">
    <text evidence="1">The sequence shown here is derived from an EMBL/GenBank/DDBJ whole genome shotgun (WGS) entry which is preliminary data.</text>
</comment>
<dbReference type="EMBL" id="JAAKDE010000010">
    <property type="protein sequence ID" value="MBA2132955.1"/>
    <property type="molecule type" value="Genomic_DNA"/>
</dbReference>
<gene>
    <name evidence="1" type="ORF">G5B42_05280</name>
</gene>
<evidence type="ECO:0000313" key="2">
    <source>
        <dbReference type="Proteomes" id="UP000657177"/>
    </source>
</evidence>
<dbReference type="AlphaFoldDB" id="A0A8J6HZJ4"/>
<accession>A0A8J6HZJ4</accession>
<evidence type="ECO:0000313" key="1">
    <source>
        <dbReference type="EMBL" id="MBA2132955.1"/>
    </source>
</evidence>
<name>A0A8J6HZJ4_9FIRM</name>
<organism evidence="1 2">
    <name type="scientific">Capillibacterium thermochitinicola</name>
    <dbReference type="NCBI Taxonomy" id="2699427"/>
    <lineage>
        <taxon>Bacteria</taxon>
        <taxon>Bacillati</taxon>
        <taxon>Bacillota</taxon>
        <taxon>Capillibacterium</taxon>
    </lineage>
</organism>
<proteinExistence type="predicted"/>
<keyword evidence="2" id="KW-1185">Reference proteome</keyword>
<dbReference type="Proteomes" id="UP000657177">
    <property type="component" value="Unassembled WGS sequence"/>
</dbReference>
<sequence length="181" mass="21322">MREATFASYLRNQALLHPSMTAQDGVKLCFQAAFGAEHLLTDLEQARANLLAELEQTMPRRIKVFEPISTEYSRCNLAAWKYWQLPPEWLFQIFQRSAAEKREDAEPIFMEYLQIVTACAEQRILPFSSVEWRRYVDSYLAGGVRPVHHSEPYRRREQPAYRIVKREYEQVLPVLKTQIKL</sequence>